<evidence type="ECO:0000313" key="1">
    <source>
        <dbReference type="EMBL" id="CAD8209577.1"/>
    </source>
</evidence>
<reference evidence="1" key="1">
    <citation type="submission" date="2021-01" db="EMBL/GenBank/DDBJ databases">
        <authorList>
            <consortium name="Genoscope - CEA"/>
            <person name="William W."/>
        </authorList>
    </citation>
    <scope>NUCLEOTIDE SEQUENCE</scope>
</reference>
<evidence type="ECO:0000313" key="2">
    <source>
        <dbReference type="Proteomes" id="UP000683925"/>
    </source>
</evidence>
<dbReference type="EMBL" id="CAJJDP010000149">
    <property type="protein sequence ID" value="CAD8209577.1"/>
    <property type="molecule type" value="Genomic_DNA"/>
</dbReference>
<gene>
    <name evidence="1" type="ORF">POCTA_138.1.T1470158</name>
</gene>
<proteinExistence type="predicted"/>
<name>A0A8S1Y9G5_PAROT</name>
<keyword evidence="2" id="KW-1185">Reference proteome</keyword>
<dbReference type="AlphaFoldDB" id="A0A8S1Y9G5"/>
<dbReference type="Proteomes" id="UP000683925">
    <property type="component" value="Unassembled WGS sequence"/>
</dbReference>
<organism evidence="1 2">
    <name type="scientific">Paramecium octaurelia</name>
    <dbReference type="NCBI Taxonomy" id="43137"/>
    <lineage>
        <taxon>Eukaryota</taxon>
        <taxon>Sar</taxon>
        <taxon>Alveolata</taxon>
        <taxon>Ciliophora</taxon>
        <taxon>Intramacronucleata</taxon>
        <taxon>Oligohymenophorea</taxon>
        <taxon>Peniculida</taxon>
        <taxon>Parameciidae</taxon>
        <taxon>Paramecium</taxon>
    </lineage>
</organism>
<sequence>MITVNCVLIYNLDKSQLQNIFDFLKQILEKTQEQNPLTFIQYHQSYYLIGRIFKEIDEQDKAQIDNNKAIDFIQMMLLFISIEVLNLKQ</sequence>
<protein>
    <submittedName>
        <fullName evidence="1">Uncharacterized protein</fullName>
    </submittedName>
</protein>
<accession>A0A8S1Y9G5</accession>
<comment type="caution">
    <text evidence="1">The sequence shown here is derived from an EMBL/GenBank/DDBJ whole genome shotgun (WGS) entry which is preliminary data.</text>
</comment>